<keyword evidence="2 9" id="KW-0963">Cytoplasm</keyword>
<dbReference type="Gene3D" id="3.40.50.300">
    <property type="entry name" value="P-loop containing nucleotide triphosphate hydrolases"/>
    <property type="match status" value="1"/>
</dbReference>
<evidence type="ECO:0000259" key="15">
    <source>
        <dbReference type="PROSITE" id="PS51786"/>
    </source>
</evidence>
<dbReference type="Pfam" id="PF02190">
    <property type="entry name" value="LON_substr_bdg"/>
    <property type="match status" value="1"/>
</dbReference>
<dbReference type="InterPro" id="IPR014721">
    <property type="entry name" value="Ribsml_uS5_D2-typ_fold_subgr"/>
</dbReference>
<evidence type="ECO:0000256" key="9">
    <source>
        <dbReference type="HAMAP-Rule" id="MF_01973"/>
    </source>
</evidence>
<dbReference type="CDD" id="cd19500">
    <property type="entry name" value="RecA-like_Lon"/>
    <property type="match status" value="1"/>
</dbReference>
<comment type="similarity">
    <text evidence="9 10 13 14">Belongs to the peptidase S16 family.</text>
</comment>
<dbReference type="Pfam" id="PF00004">
    <property type="entry name" value="AAA"/>
    <property type="match status" value="1"/>
</dbReference>
<dbReference type="Gene3D" id="1.20.5.5270">
    <property type="match status" value="1"/>
</dbReference>
<evidence type="ECO:0000256" key="6">
    <source>
        <dbReference type="ARBA" id="ARBA00022825"/>
    </source>
</evidence>
<comment type="caution">
    <text evidence="17">The sequence shown here is derived from an EMBL/GenBank/DDBJ whole genome shotgun (WGS) entry which is preliminary data.</text>
</comment>
<dbReference type="InterPro" id="IPR008269">
    <property type="entry name" value="Lon_proteolytic"/>
</dbReference>
<evidence type="ECO:0000256" key="7">
    <source>
        <dbReference type="ARBA" id="ARBA00022840"/>
    </source>
</evidence>
<dbReference type="GO" id="GO:0004252">
    <property type="term" value="F:serine-type endopeptidase activity"/>
    <property type="evidence" value="ECO:0007669"/>
    <property type="project" value="UniProtKB-UniRule"/>
</dbReference>
<name>A0A7V3VTT3_UNCW3</name>
<evidence type="ECO:0000256" key="10">
    <source>
        <dbReference type="PIRNR" id="PIRNR001174"/>
    </source>
</evidence>
<dbReference type="GO" id="GO:0043565">
    <property type="term" value="F:sequence-specific DNA binding"/>
    <property type="evidence" value="ECO:0007669"/>
    <property type="project" value="UniProtKB-UniRule"/>
</dbReference>
<sequence length="780" mass="87713">MEEKEITIPDELGIIPIKGGVIFPDQIVPLVIQTPKLAKLIDEILTTNKLAGAITQRNPDIEEPKPEEIYQVGCVIQITKMLRFPDGTIRLLVKGLKRFRVLEFIQIEPYLKAKIQLYPDGYKKTVSIEALMRNVVTMFQQLVSLAPYLPDELGAIVLNIDDPDRLINFVSAYTNLDVSEKQQLLEIADPKDRFLKLIPLLQKEISILELGAKIRSQVKSEFDKGQREFYLREQLKAIQKELGETDEHTREIEELRKKIQEAKMPEAVEKVALKELDRLAKMPPQAAEYTVSRTYLDWLISLPWSVSTEDNNDLARAKRILDEDHYNLEKVKERILEYLAVKKLKPDSKGTILCFIGPPGVGKTSLGKSIARALGRKFVRISLGGIRDEAEIRGHRRTYVGALPGRIIQSIKNCGSKNPVFMLDEIDKIGADFRGDPSSALLEVLDPEQNYAFSDHYLEVPFDLSNVMFIATGNLIDPIIPALKDRMEIIELPGYILEEKIMIAKKYLIPRQIAEAGLKPENITFTDGAIKSIINNYTREAGVRNLEREIGSICRKVARRFAEGKKKPVKIDEKNLVEFLGPPKIFSEVAARKGEIGLATGLAWTPTGGEIIFIETLKVRGKKGLILTGLLGDVMKESCQAAVSYLKTKLDKWDIKDNPDDYDLHIHIPSGAIPKDGPSAGLAIIMALSSLFRNQALDPKIAFTGEITLTGRVLPVGGIKEKVIAAKRAGIEEIYLPEENKKDLLEIPNHVKKGLKFHFVKRIDQALNEVFKDHLPKVQK</sequence>
<evidence type="ECO:0000256" key="3">
    <source>
        <dbReference type="ARBA" id="ARBA00022670"/>
    </source>
</evidence>
<feature type="domain" description="Lon N-terminal" evidence="16">
    <location>
        <begin position="12"/>
        <end position="205"/>
    </location>
</feature>
<dbReference type="SMART" id="SM00382">
    <property type="entry name" value="AAA"/>
    <property type="match status" value="1"/>
</dbReference>
<evidence type="ECO:0000256" key="4">
    <source>
        <dbReference type="ARBA" id="ARBA00022741"/>
    </source>
</evidence>
<feature type="binding site" evidence="9 12">
    <location>
        <begin position="357"/>
        <end position="364"/>
    </location>
    <ligand>
        <name>ATP</name>
        <dbReference type="ChEBI" id="CHEBI:30616"/>
    </ligand>
</feature>
<feature type="active site" evidence="9 11">
    <location>
        <position position="722"/>
    </location>
</feature>
<dbReference type="PIRSF" id="PIRSF001174">
    <property type="entry name" value="Lon_proteas"/>
    <property type="match status" value="1"/>
</dbReference>
<dbReference type="InterPro" id="IPR008268">
    <property type="entry name" value="Peptidase_S16_AS"/>
</dbReference>
<dbReference type="PANTHER" id="PTHR10046">
    <property type="entry name" value="ATP DEPENDENT LON PROTEASE FAMILY MEMBER"/>
    <property type="match status" value="1"/>
</dbReference>
<feature type="domain" description="Lon proteolytic" evidence="15">
    <location>
        <begin position="593"/>
        <end position="773"/>
    </location>
</feature>
<dbReference type="Pfam" id="PF05362">
    <property type="entry name" value="Lon_C"/>
    <property type="match status" value="1"/>
</dbReference>
<evidence type="ECO:0000256" key="12">
    <source>
        <dbReference type="PIRSR" id="PIRSR001174-2"/>
    </source>
</evidence>
<dbReference type="Gene3D" id="1.10.8.60">
    <property type="match status" value="1"/>
</dbReference>
<comment type="subunit">
    <text evidence="9 10">Homohexamer. Organized in a ring with a central cavity.</text>
</comment>
<dbReference type="PROSITE" id="PS51787">
    <property type="entry name" value="LON_N"/>
    <property type="match status" value="1"/>
</dbReference>
<keyword evidence="8 9" id="KW-0346">Stress response</keyword>
<dbReference type="FunFam" id="3.40.50.300:FF:000382">
    <property type="entry name" value="Lon protease homolog 2, peroxisomal"/>
    <property type="match status" value="1"/>
</dbReference>
<dbReference type="InterPro" id="IPR003111">
    <property type="entry name" value="Lon_prtase_N"/>
</dbReference>
<dbReference type="SUPFAM" id="SSF52540">
    <property type="entry name" value="P-loop containing nucleoside triphosphate hydrolases"/>
    <property type="match status" value="1"/>
</dbReference>
<dbReference type="NCBIfam" id="TIGR00763">
    <property type="entry name" value="lon"/>
    <property type="match status" value="1"/>
</dbReference>
<evidence type="ECO:0000313" key="17">
    <source>
        <dbReference type="EMBL" id="HGE77847.1"/>
    </source>
</evidence>
<keyword evidence="7 9" id="KW-0067">ATP-binding</keyword>
<keyword evidence="4 9" id="KW-0547">Nucleotide-binding</keyword>
<dbReference type="GO" id="GO:0006515">
    <property type="term" value="P:protein quality control for misfolded or incompletely synthesized proteins"/>
    <property type="evidence" value="ECO:0007669"/>
    <property type="project" value="UniProtKB-UniRule"/>
</dbReference>
<dbReference type="InterPro" id="IPR003593">
    <property type="entry name" value="AAA+_ATPase"/>
</dbReference>
<dbReference type="InterPro" id="IPR027543">
    <property type="entry name" value="Lon_bac"/>
</dbReference>
<dbReference type="InterPro" id="IPR027065">
    <property type="entry name" value="Lon_Prtase"/>
</dbReference>
<evidence type="ECO:0000256" key="13">
    <source>
        <dbReference type="PROSITE-ProRule" id="PRU01122"/>
    </source>
</evidence>
<dbReference type="InterPro" id="IPR020568">
    <property type="entry name" value="Ribosomal_Su5_D2-typ_SF"/>
</dbReference>
<dbReference type="SUPFAM" id="SSF88697">
    <property type="entry name" value="PUA domain-like"/>
    <property type="match status" value="1"/>
</dbReference>
<dbReference type="Gene3D" id="2.30.130.40">
    <property type="entry name" value="LON domain-like"/>
    <property type="match status" value="1"/>
</dbReference>
<evidence type="ECO:0000256" key="1">
    <source>
        <dbReference type="ARBA" id="ARBA00004496"/>
    </source>
</evidence>
<comment type="induction">
    <text evidence="9">By heat shock.</text>
</comment>
<keyword evidence="3 9" id="KW-0645">Protease</keyword>
<dbReference type="GO" id="GO:0005737">
    <property type="term" value="C:cytoplasm"/>
    <property type="evidence" value="ECO:0007669"/>
    <property type="project" value="UniProtKB-SubCell"/>
</dbReference>
<evidence type="ECO:0000256" key="5">
    <source>
        <dbReference type="ARBA" id="ARBA00022801"/>
    </source>
</evidence>
<evidence type="ECO:0000256" key="11">
    <source>
        <dbReference type="PIRSR" id="PIRSR001174-1"/>
    </source>
</evidence>
<dbReference type="Gene3D" id="1.20.58.1480">
    <property type="match status" value="1"/>
</dbReference>
<organism evidence="17">
    <name type="scientific">candidate division WOR-3 bacterium</name>
    <dbReference type="NCBI Taxonomy" id="2052148"/>
    <lineage>
        <taxon>Bacteria</taxon>
        <taxon>Bacteria division WOR-3</taxon>
    </lineage>
</organism>
<keyword evidence="6 9" id="KW-0720">Serine protease</keyword>
<dbReference type="GO" id="GO:0005524">
    <property type="term" value="F:ATP binding"/>
    <property type="evidence" value="ECO:0007669"/>
    <property type="project" value="UniProtKB-UniRule"/>
</dbReference>
<dbReference type="Pfam" id="PF22667">
    <property type="entry name" value="Lon_lid"/>
    <property type="match status" value="1"/>
</dbReference>
<proteinExistence type="evidence at transcript level"/>
<gene>
    <name evidence="9 17" type="primary">lon</name>
    <name evidence="17" type="ORF">ENX68_02455</name>
</gene>
<dbReference type="EC" id="3.4.21.53" evidence="9 10"/>
<dbReference type="InterPro" id="IPR003959">
    <property type="entry name" value="ATPase_AAA_core"/>
</dbReference>
<evidence type="ECO:0000256" key="2">
    <source>
        <dbReference type="ARBA" id="ARBA00022490"/>
    </source>
</evidence>
<dbReference type="InterPro" id="IPR004815">
    <property type="entry name" value="Lon_bac/euk-typ"/>
</dbReference>
<dbReference type="PROSITE" id="PS01046">
    <property type="entry name" value="LON_SER"/>
    <property type="match status" value="1"/>
</dbReference>
<protein>
    <recommendedName>
        <fullName evidence="9 10">Lon protease</fullName>
        <ecNumber evidence="9 10">3.4.21.53</ecNumber>
    </recommendedName>
    <alternativeName>
        <fullName evidence="9">ATP-dependent protease La</fullName>
    </alternativeName>
</protein>
<dbReference type="GO" id="GO:0016887">
    <property type="term" value="F:ATP hydrolysis activity"/>
    <property type="evidence" value="ECO:0007669"/>
    <property type="project" value="UniProtKB-UniRule"/>
</dbReference>
<dbReference type="SUPFAM" id="SSF54211">
    <property type="entry name" value="Ribosomal protein S5 domain 2-like"/>
    <property type="match status" value="1"/>
</dbReference>
<dbReference type="FunFam" id="1.20.5.5270:FF:000002">
    <property type="entry name" value="Lon protease homolog"/>
    <property type="match status" value="1"/>
</dbReference>
<comment type="catalytic activity">
    <reaction evidence="9 10 13">
        <text>Hydrolysis of proteins in presence of ATP.</text>
        <dbReference type="EC" id="3.4.21.53"/>
    </reaction>
</comment>
<comment type="subcellular location">
    <subcellularLocation>
        <location evidence="1 9 10">Cytoplasm</location>
    </subcellularLocation>
</comment>
<evidence type="ECO:0000256" key="14">
    <source>
        <dbReference type="RuleBase" id="RU000591"/>
    </source>
</evidence>
<dbReference type="Gene3D" id="3.30.230.10">
    <property type="match status" value="1"/>
</dbReference>
<dbReference type="InterPro" id="IPR015947">
    <property type="entry name" value="PUA-like_sf"/>
</dbReference>
<dbReference type="AlphaFoldDB" id="A0A7V3VTT3"/>
<accession>A0A7V3VTT3</accession>
<dbReference type="InterPro" id="IPR046336">
    <property type="entry name" value="Lon_prtase_N_sf"/>
</dbReference>
<dbReference type="GO" id="GO:0034605">
    <property type="term" value="P:cellular response to heat"/>
    <property type="evidence" value="ECO:0007669"/>
    <property type="project" value="UniProtKB-UniRule"/>
</dbReference>
<dbReference type="SMART" id="SM00464">
    <property type="entry name" value="LON"/>
    <property type="match status" value="1"/>
</dbReference>
<dbReference type="InterPro" id="IPR054594">
    <property type="entry name" value="Lon_lid"/>
</dbReference>
<keyword evidence="5 9" id="KW-0378">Hydrolase</keyword>
<dbReference type="HAMAP" id="MF_01973">
    <property type="entry name" value="lon_bact"/>
    <property type="match status" value="1"/>
</dbReference>
<comment type="function">
    <text evidence="9">ATP-dependent serine protease that mediates the selective degradation of mutant and abnormal proteins as well as certain short-lived regulatory proteins. Required for cellular homeostasis and for survival from DNA damage and developmental changes induced by stress. Degrades polypeptides processively to yield small peptide fragments that are 5 to 10 amino acids long. Binds to DNA in a double-stranded, site-specific manner.</text>
</comment>
<dbReference type="InterPro" id="IPR027417">
    <property type="entry name" value="P-loop_NTPase"/>
</dbReference>
<evidence type="ECO:0000256" key="8">
    <source>
        <dbReference type="ARBA" id="ARBA00023016"/>
    </source>
</evidence>
<dbReference type="EMBL" id="DTOZ01000062">
    <property type="protein sequence ID" value="HGE77847.1"/>
    <property type="molecule type" value="Genomic_DNA"/>
</dbReference>
<feature type="active site" evidence="9 11">
    <location>
        <position position="679"/>
    </location>
</feature>
<evidence type="ECO:0000259" key="16">
    <source>
        <dbReference type="PROSITE" id="PS51787"/>
    </source>
</evidence>
<reference evidence="17" key="1">
    <citation type="journal article" date="2020" name="mSystems">
        <title>Genome- and Community-Level Interaction Insights into Carbon Utilization and Element Cycling Functions of Hydrothermarchaeota in Hydrothermal Sediment.</title>
        <authorList>
            <person name="Zhou Z."/>
            <person name="Liu Y."/>
            <person name="Xu W."/>
            <person name="Pan J."/>
            <person name="Luo Z.H."/>
            <person name="Li M."/>
        </authorList>
    </citation>
    <scope>NUCLEOTIDE SEQUENCE [LARGE SCALE GENOMIC DNA]</scope>
    <source>
        <strain evidence="17">SpSt-961</strain>
    </source>
</reference>
<dbReference type="PROSITE" id="PS51786">
    <property type="entry name" value="LON_PROTEOLYTIC"/>
    <property type="match status" value="1"/>
</dbReference>
<dbReference type="GO" id="GO:0004176">
    <property type="term" value="F:ATP-dependent peptidase activity"/>
    <property type="evidence" value="ECO:0007669"/>
    <property type="project" value="UniProtKB-UniRule"/>
</dbReference>
<dbReference type="PRINTS" id="PR00830">
    <property type="entry name" value="ENDOLAPTASE"/>
</dbReference>